<keyword evidence="2" id="KW-1185">Reference proteome</keyword>
<protein>
    <submittedName>
        <fullName evidence="1">Uncharacterized protein</fullName>
    </submittedName>
</protein>
<dbReference type="Proteomes" id="UP001194729">
    <property type="component" value="Unassembled WGS sequence"/>
</dbReference>
<organism evidence="1 2">
    <name type="scientific">Nonlabens mediterrranea</name>
    <dbReference type="NCBI Taxonomy" id="1419947"/>
    <lineage>
        <taxon>Bacteria</taxon>
        <taxon>Pseudomonadati</taxon>
        <taxon>Bacteroidota</taxon>
        <taxon>Flavobacteriia</taxon>
        <taxon>Flavobacteriales</taxon>
        <taxon>Flavobacteriaceae</taxon>
        <taxon>Nonlabens</taxon>
    </lineage>
</organism>
<sequence length="116" mass="13848">MINFNSKIEIKEILAWMDGGSITLKCKNELDQEFEIEFVQNVSWEVYKDQNVPGRIYLNQKIVTQRSHLETQMINQLRSAEIKSKNLLDQKMLDEKLDYVSTDNYLKYQTKIKWLN</sequence>
<proteinExistence type="predicted"/>
<reference evidence="1 2" key="1">
    <citation type="submission" date="2020-11" db="EMBL/GenBank/DDBJ databases">
        <title>P. mediterranea TC4 genome.</title>
        <authorList>
            <person name="Molmeret M."/>
        </authorList>
    </citation>
    <scope>NUCLEOTIDE SEQUENCE [LARGE SCALE GENOMIC DNA]</scope>
    <source>
        <strain evidence="1 2">TC4</strain>
    </source>
</reference>
<name>A0ABS0A1G1_9FLAO</name>
<evidence type="ECO:0000313" key="1">
    <source>
        <dbReference type="EMBL" id="MBF4983170.1"/>
    </source>
</evidence>
<accession>A0ABS0A1G1</accession>
<comment type="caution">
    <text evidence="1">The sequence shown here is derived from an EMBL/GenBank/DDBJ whole genome shotgun (WGS) entry which is preliminary data.</text>
</comment>
<dbReference type="EMBL" id="JADKYU010000103">
    <property type="protein sequence ID" value="MBF4983170.1"/>
    <property type="molecule type" value="Genomic_DNA"/>
</dbReference>
<gene>
    <name evidence="1" type="ORF">FNJ87_02060</name>
</gene>
<evidence type="ECO:0000313" key="2">
    <source>
        <dbReference type="Proteomes" id="UP001194729"/>
    </source>
</evidence>